<dbReference type="GeneID" id="100659348"/>
<keyword evidence="6 22" id="KW-0732">Signal</keyword>
<dbReference type="GO" id="GO:0035455">
    <property type="term" value="P:response to interferon-alpha"/>
    <property type="evidence" value="ECO:0007669"/>
    <property type="project" value="Ensembl"/>
</dbReference>
<keyword evidence="8" id="KW-0391">Immunity</keyword>
<dbReference type="GO" id="GO:0048471">
    <property type="term" value="C:perinuclear region of cytoplasm"/>
    <property type="evidence" value="ECO:0007669"/>
    <property type="project" value="Ensembl"/>
</dbReference>
<feature type="compositionally biased region" description="Pro residues" evidence="20">
    <location>
        <begin position="217"/>
        <end position="229"/>
    </location>
</feature>
<evidence type="ECO:0000259" key="23">
    <source>
        <dbReference type="Pfam" id="PF01299"/>
    </source>
</evidence>
<evidence type="ECO:0000256" key="22">
    <source>
        <dbReference type="SAM" id="SignalP"/>
    </source>
</evidence>
<dbReference type="InParanoid" id="G3TQL3"/>
<keyword evidence="9 21" id="KW-1133">Transmembrane helix</keyword>
<feature type="compositionally biased region" description="Low complexity" evidence="20">
    <location>
        <begin position="196"/>
        <end position="216"/>
    </location>
</feature>
<evidence type="ECO:0000256" key="12">
    <source>
        <dbReference type="ARBA" id="ARBA00023157"/>
    </source>
</evidence>
<dbReference type="GO" id="GO:0010628">
    <property type="term" value="P:positive regulation of gene expression"/>
    <property type="evidence" value="ECO:0007669"/>
    <property type="project" value="Ensembl"/>
</dbReference>
<evidence type="ECO:0000256" key="2">
    <source>
        <dbReference type="ARBA" id="ARBA00004241"/>
    </source>
</evidence>
<dbReference type="RefSeq" id="XP_023407274.1">
    <property type="nucleotide sequence ID" value="XM_023551506.2"/>
</dbReference>
<feature type="transmembrane region" description="Helical" evidence="21">
    <location>
        <begin position="393"/>
        <end position="415"/>
    </location>
</feature>
<comment type="subunit">
    <text evidence="17">Monomer. Interacts with FURIN.</text>
</comment>
<comment type="caution">
    <text evidence="19">Lacks conserved residue(s) required for the propagation of feature annotation.</text>
</comment>
<evidence type="ECO:0000256" key="21">
    <source>
        <dbReference type="SAM" id="Phobius"/>
    </source>
</evidence>
<evidence type="ECO:0000256" key="7">
    <source>
        <dbReference type="ARBA" id="ARBA00022753"/>
    </source>
</evidence>
<evidence type="ECO:0000256" key="16">
    <source>
        <dbReference type="ARBA" id="ARBA00060358"/>
    </source>
</evidence>
<dbReference type="Pfam" id="PF01299">
    <property type="entry name" value="Lamp2-like_luminal"/>
    <property type="match status" value="1"/>
</dbReference>
<dbReference type="GO" id="GO:1903900">
    <property type="term" value="P:regulation of viral life cycle"/>
    <property type="evidence" value="ECO:0007669"/>
    <property type="project" value="Ensembl"/>
</dbReference>
<dbReference type="eggNOG" id="KOG4818">
    <property type="taxonomic scope" value="Eukaryota"/>
</dbReference>
<evidence type="ECO:0000256" key="19">
    <source>
        <dbReference type="PROSITE-ProRule" id="PRU00740"/>
    </source>
</evidence>
<dbReference type="Gene3D" id="2.40.160.110">
    <property type="match status" value="1"/>
</dbReference>
<keyword evidence="15" id="KW-0968">Cytoplasmic vesicle</keyword>
<dbReference type="AlphaFoldDB" id="G3TQL3"/>
<reference evidence="24" key="3">
    <citation type="submission" date="2025-09" db="UniProtKB">
        <authorList>
            <consortium name="Ensembl"/>
        </authorList>
    </citation>
    <scope>IDENTIFICATION</scope>
    <source>
        <strain evidence="24">Isolate ISIS603380</strain>
    </source>
</reference>
<evidence type="ECO:0000256" key="8">
    <source>
        <dbReference type="ARBA" id="ARBA00022859"/>
    </source>
</evidence>
<keyword evidence="13" id="KW-0325">Glycoprotein</keyword>
<evidence type="ECO:0000256" key="13">
    <source>
        <dbReference type="ARBA" id="ARBA00023180"/>
    </source>
</evidence>
<evidence type="ECO:0000256" key="20">
    <source>
        <dbReference type="SAM" id="MobiDB-lite"/>
    </source>
</evidence>
<evidence type="ECO:0000256" key="4">
    <source>
        <dbReference type="ARBA" id="ARBA00004358"/>
    </source>
</evidence>
<dbReference type="GO" id="GO:0005765">
    <property type="term" value="C:lysosomal membrane"/>
    <property type="evidence" value="ECO:0007669"/>
    <property type="project" value="UniProtKB-SubCell"/>
</dbReference>
<feature type="signal peptide" evidence="22">
    <location>
        <begin position="1"/>
        <end position="24"/>
    </location>
</feature>
<feature type="disulfide bond" evidence="19">
    <location>
        <begin position="350"/>
        <end position="387"/>
    </location>
</feature>
<evidence type="ECO:0000256" key="18">
    <source>
        <dbReference type="ARBA" id="ARBA00074382"/>
    </source>
</evidence>
<evidence type="ECO:0000256" key="15">
    <source>
        <dbReference type="ARBA" id="ARBA00023329"/>
    </source>
</evidence>
<dbReference type="FunFam" id="2.40.160.110:FF:000006">
    <property type="entry name" value="Lysosome-associated membrane glycoprotein 3"/>
    <property type="match status" value="1"/>
</dbReference>
<evidence type="ECO:0000256" key="6">
    <source>
        <dbReference type="ARBA" id="ARBA00022729"/>
    </source>
</evidence>
<dbReference type="PANTHER" id="PTHR11506">
    <property type="entry name" value="LYSOSOME-ASSOCIATED MEMBRANE GLYCOPROTEIN"/>
    <property type="match status" value="1"/>
</dbReference>
<dbReference type="Proteomes" id="UP000007646">
    <property type="component" value="Unassembled WGS sequence"/>
</dbReference>
<evidence type="ECO:0000256" key="10">
    <source>
        <dbReference type="ARBA" id="ARBA00023130"/>
    </source>
</evidence>
<dbReference type="InterPro" id="IPR002000">
    <property type="entry name" value="Lysosome-assoc_membr_glycop"/>
</dbReference>
<dbReference type="FunCoup" id="G3TQL3">
    <property type="interactions" value="50"/>
</dbReference>
<dbReference type="GO" id="GO:0009986">
    <property type="term" value="C:cell surface"/>
    <property type="evidence" value="ECO:0007669"/>
    <property type="project" value="UniProtKB-SubCell"/>
</dbReference>
<dbReference type="GO" id="GO:0031901">
    <property type="term" value="C:early endosome membrane"/>
    <property type="evidence" value="ECO:0007669"/>
    <property type="project" value="UniProtKB-SubCell"/>
</dbReference>
<evidence type="ECO:0000256" key="11">
    <source>
        <dbReference type="ARBA" id="ARBA00023136"/>
    </source>
</evidence>
<dbReference type="GO" id="GO:0002250">
    <property type="term" value="P:adaptive immune response"/>
    <property type="evidence" value="ECO:0007669"/>
    <property type="project" value="UniProtKB-KW"/>
</dbReference>
<dbReference type="GO" id="GO:0010506">
    <property type="term" value="P:regulation of autophagy"/>
    <property type="evidence" value="ECO:0007669"/>
    <property type="project" value="Ensembl"/>
</dbReference>
<comment type="subcellular location">
    <subcellularLocation>
        <location evidence="2">Cell surface</location>
    </subcellularLocation>
    <subcellularLocation>
        <location evidence="4">Cytoplasmic vesicle membrane</location>
        <topology evidence="4">Single-pass type I membrane protein</topology>
    </subcellularLocation>
    <subcellularLocation>
        <location evidence="1">Early endosome membrane</location>
        <topology evidence="1">Single-pass type I membrane protein</topology>
    </subcellularLocation>
    <subcellularLocation>
        <location evidence="3 19">Lysosome membrane</location>
        <topology evidence="3 19">Single-pass type I membrane protein</topology>
    </subcellularLocation>
</comment>
<keyword evidence="25" id="KW-1185">Reference proteome</keyword>
<evidence type="ECO:0000256" key="5">
    <source>
        <dbReference type="ARBA" id="ARBA00022692"/>
    </source>
</evidence>
<dbReference type="GO" id="GO:0031902">
    <property type="term" value="C:late endosome membrane"/>
    <property type="evidence" value="ECO:0007669"/>
    <property type="project" value="TreeGrafter"/>
</dbReference>
<keyword evidence="10" id="KW-1064">Adaptive immunity</keyword>
<name>G3TQL3_LOXAF</name>
<keyword evidence="12 19" id="KW-1015">Disulfide bond</keyword>
<evidence type="ECO:0000256" key="14">
    <source>
        <dbReference type="ARBA" id="ARBA00023228"/>
    </source>
</evidence>
<proteinExistence type="inferred from homology"/>
<keyword evidence="7" id="KW-0967">Endosome</keyword>
<dbReference type="InterPro" id="IPR048528">
    <property type="entry name" value="Lamp2-like_luminal"/>
</dbReference>
<accession>G3TQL3</accession>
<gene>
    <name evidence="24" type="primary">LAMP3</name>
</gene>
<feature type="compositionally biased region" description="Low complexity" evidence="20">
    <location>
        <begin position="137"/>
        <end position="148"/>
    </location>
</feature>
<dbReference type="GO" id="GO:0005886">
    <property type="term" value="C:plasma membrane"/>
    <property type="evidence" value="ECO:0007669"/>
    <property type="project" value="Ensembl"/>
</dbReference>
<organism evidence="24 25">
    <name type="scientific">Loxodonta africana</name>
    <name type="common">African elephant</name>
    <dbReference type="NCBI Taxonomy" id="9785"/>
    <lineage>
        <taxon>Eukaryota</taxon>
        <taxon>Metazoa</taxon>
        <taxon>Chordata</taxon>
        <taxon>Craniata</taxon>
        <taxon>Vertebrata</taxon>
        <taxon>Euteleostomi</taxon>
        <taxon>Mammalia</taxon>
        <taxon>Eutheria</taxon>
        <taxon>Afrotheria</taxon>
        <taxon>Proboscidea</taxon>
        <taxon>Elephantidae</taxon>
        <taxon>Loxodonta</taxon>
    </lineage>
</organism>
<dbReference type="STRING" id="9785.ENSLAFP00000017850"/>
<comment type="function">
    <text evidence="16">Lysosomal membrane glycoprotein which plays a role in the unfolded protein response (UPR) that contributes to protein degradation and cell survival during proteasomal dysfunction. Plays a role in the process of fusion of the lysosome with the autophagosome, thereby modulating the autophagic process. Promotes hepatocellular lipogenesis through activation of the PI3K/Akt pathway. May also play a role in dendritic cell function and in adaptive immunity.</text>
</comment>
<dbReference type="OMA" id="QLLFVNM"/>
<evidence type="ECO:0000256" key="9">
    <source>
        <dbReference type="ARBA" id="ARBA00022989"/>
    </source>
</evidence>
<dbReference type="HOGENOM" id="CLU_057804_0_0_1"/>
<keyword evidence="14 19" id="KW-0458">Lysosome</keyword>
<evidence type="ECO:0000256" key="1">
    <source>
        <dbReference type="ARBA" id="ARBA00004158"/>
    </source>
</evidence>
<reference evidence="24" key="2">
    <citation type="submission" date="2025-08" db="UniProtKB">
        <authorList>
            <consortium name="Ensembl"/>
        </authorList>
    </citation>
    <scope>IDENTIFICATION</scope>
    <source>
        <strain evidence="24">Isolate ISIS603380</strain>
    </source>
</reference>
<feature type="domain" description="Lysosome-associated membrane glycoprotein 2-like luminal" evidence="23">
    <location>
        <begin position="235"/>
        <end position="377"/>
    </location>
</feature>
<evidence type="ECO:0000313" key="24">
    <source>
        <dbReference type="Ensembl" id="ENSLAFP00000017850.2"/>
    </source>
</evidence>
<evidence type="ECO:0000256" key="3">
    <source>
        <dbReference type="ARBA" id="ARBA00004352"/>
    </source>
</evidence>
<feature type="region of interest" description="Disordered" evidence="20">
    <location>
        <begin position="121"/>
        <end position="229"/>
    </location>
</feature>
<sequence length="427" mass="45559">MSWQFPAVAVLFVSLAVIFRYGSQIEEAFPEASDHLQPTTAATIQARPSFPQPTSQMPHKALTARSTDGHATYQIAATTSKSENPTTHAMIKTPATTTSVTTESIPSTSPVTHALITTQATPNISQSAHQVTEATIGSSAAPGSQSAALNPPAHTTMTHPSTVSPTAEETTQPSNQTSLPATLPTTPCNSTTSQMPTQPIHTPGTTTATHNATQTAPPVPPAPGPTLAPQPLPTKIGIYQVLNGSRLCIKAELGIELIVQDEESVFSPQRYFNINPNVTQASGNCGPRKSNLLLNFQGGFVNFTFTKDENSYCISEVGAFLTDSHPERIYQGMKSAMVLFETTAGHSFKCVSEQSIRLSTHLQLKTTNVQLQAFDFEGDNFGNVDECSSDYTIVLPVIGATVLGLCAVGLIVYGVRLRRESSGYQRI</sequence>
<evidence type="ECO:0000256" key="17">
    <source>
        <dbReference type="ARBA" id="ARBA00063533"/>
    </source>
</evidence>
<feature type="compositionally biased region" description="Polar residues" evidence="20">
    <location>
        <begin position="153"/>
        <end position="195"/>
    </location>
</feature>
<protein>
    <recommendedName>
        <fullName evidence="18">Lysosome-associated membrane glycoprotein 3</fullName>
    </recommendedName>
</protein>
<dbReference type="Ensembl" id="ENSLAFT00000021406.2">
    <property type="protein sequence ID" value="ENSLAFP00000017850.2"/>
    <property type="gene ID" value="ENSLAFG00000022746.2"/>
</dbReference>
<dbReference type="GeneTree" id="ENSGT00940000164015"/>
<comment type="similarity">
    <text evidence="19">Belongs to the LAMP family.</text>
</comment>
<keyword evidence="11 19" id="KW-0472">Membrane</keyword>
<dbReference type="GO" id="GO:0072594">
    <property type="term" value="P:establishment of protein localization to organelle"/>
    <property type="evidence" value="ECO:0007669"/>
    <property type="project" value="TreeGrafter"/>
</dbReference>
<dbReference type="CTD" id="27074"/>
<dbReference type="PROSITE" id="PS51407">
    <property type="entry name" value="LAMP_3"/>
    <property type="match status" value="1"/>
</dbReference>
<keyword evidence="5 19" id="KW-0812">Transmembrane</keyword>
<feature type="compositionally biased region" description="Polar residues" evidence="20">
    <location>
        <begin position="121"/>
        <end position="136"/>
    </location>
</feature>
<reference evidence="24 25" key="1">
    <citation type="submission" date="2009-06" db="EMBL/GenBank/DDBJ databases">
        <title>The Genome Sequence of Loxodonta africana (African elephant).</title>
        <authorList>
            <person name="Di Palma F."/>
            <person name="Heiman D."/>
            <person name="Young S."/>
            <person name="Johnson J."/>
            <person name="Lander E.S."/>
            <person name="Lindblad-Toh K."/>
        </authorList>
    </citation>
    <scope>NUCLEOTIDE SEQUENCE [LARGE SCALE GENOMIC DNA]</scope>
    <source>
        <strain evidence="24 25">Isolate ISIS603380</strain>
    </source>
</reference>
<dbReference type="PRINTS" id="PR00336">
    <property type="entry name" value="LYSASSOCTDMP"/>
</dbReference>
<evidence type="ECO:0000313" key="25">
    <source>
        <dbReference type="Proteomes" id="UP000007646"/>
    </source>
</evidence>
<dbReference type="PANTHER" id="PTHR11506:SF30">
    <property type="entry name" value="LYSOSOME-ASSOCIATED MEMBRANE GLYCOPROTEIN 3"/>
    <property type="match status" value="1"/>
</dbReference>
<feature type="chain" id="PRO_5003455662" description="Lysosome-associated membrane glycoprotein 3" evidence="22">
    <location>
        <begin position="25"/>
        <end position="427"/>
    </location>
</feature>
<dbReference type="GO" id="GO:1901799">
    <property type="term" value="P:negative regulation of proteasomal protein catabolic process"/>
    <property type="evidence" value="ECO:0007669"/>
    <property type="project" value="Ensembl"/>
</dbReference>